<comment type="caution">
    <text evidence="4">The sequence shown here is derived from an EMBL/GenBank/DDBJ whole genome shotgun (WGS) entry which is preliminary data.</text>
</comment>
<evidence type="ECO:0000256" key="3">
    <source>
        <dbReference type="SAM" id="MobiDB-lite"/>
    </source>
</evidence>
<feature type="compositionally biased region" description="Basic residues" evidence="3">
    <location>
        <begin position="1"/>
        <end position="17"/>
    </location>
</feature>
<accession>A0A5C5X7A0</accession>
<dbReference type="Gene3D" id="2.30.170.40">
    <property type="entry name" value="Ribosomal protein L28/L24"/>
    <property type="match status" value="1"/>
</dbReference>
<dbReference type="OrthoDB" id="9805609at2"/>
<dbReference type="InterPro" id="IPR034704">
    <property type="entry name" value="Ribosomal_bL28/bL31-like_sf"/>
</dbReference>
<gene>
    <name evidence="4" type="primary">rpmB</name>
    <name evidence="4" type="ORF">KOR42_19090</name>
</gene>
<feature type="region of interest" description="Disordered" evidence="3">
    <location>
        <begin position="1"/>
        <end position="48"/>
    </location>
</feature>
<proteinExistence type="predicted"/>
<dbReference type="RefSeq" id="WP_146508987.1">
    <property type="nucleotide sequence ID" value="NZ_SIHI01000001.1"/>
</dbReference>
<dbReference type="InterPro" id="IPR037147">
    <property type="entry name" value="Ribosomal_bL28_sf"/>
</dbReference>
<dbReference type="GO" id="GO:0003735">
    <property type="term" value="F:structural constituent of ribosome"/>
    <property type="evidence" value="ECO:0007669"/>
    <property type="project" value="InterPro"/>
</dbReference>
<evidence type="ECO:0000313" key="5">
    <source>
        <dbReference type="Proteomes" id="UP000317243"/>
    </source>
</evidence>
<reference evidence="4 5" key="1">
    <citation type="submission" date="2019-02" db="EMBL/GenBank/DDBJ databases">
        <title>Deep-cultivation of Planctomycetes and their phenomic and genomic characterization uncovers novel biology.</title>
        <authorList>
            <person name="Wiegand S."/>
            <person name="Jogler M."/>
            <person name="Boedeker C."/>
            <person name="Pinto D."/>
            <person name="Vollmers J."/>
            <person name="Rivas-Marin E."/>
            <person name="Kohn T."/>
            <person name="Peeters S.H."/>
            <person name="Heuer A."/>
            <person name="Rast P."/>
            <person name="Oberbeckmann S."/>
            <person name="Bunk B."/>
            <person name="Jeske O."/>
            <person name="Meyerdierks A."/>
            <person name="Storesund J.E."/>
            <person name="Kallscheuer N."/>
            <person name="Luecker S."/>
            <person name="Lage O.M."/>
            <person name="Pohl T."/>
            <person name="Merkel B.J."/>
            <person name="Hornburger P."/>
            <person name="Mueller R.-W."/>
            <person name="Bruemmer F."/>
            <person name="Labrenz M."/>
            <person name="Spormann A.M."/>
            <person name="Op Den Camp H."/>
            <person name="Overmann J."/>
            <person name="Amann R."/>
            <person name="Jetten M.S.M."/>
            <person name="Mascher T."/>
            <person name="Medema M.H."/>
            <person name="Devos D.P."/>
            <person name="Kaster A.-K."/>
            <person name="Ovreas L."/>
            <person name="Rohde M."/>
            <person name="Galperin M.Y."/>
            <person name="Jogler C."/>
        </authorList>
    </citation>
    <scope>NUCLEOTIDE SEQUENCE [LARGE SCALE GENOMIC DNA]</scope>
    <source>
        <strain evidence="4 5">KOR42</strain>
    </source>
</reference>
<dbReference type="Proteomes" id="UP000317243">
    <property type="component" value="Unassembled WGS sequence"/>
</dbReference>
<organism evidence="4 5">
    <name type="scientific">Thalassoglobus neptunius</name>
    <dbReference type="NCBI Taxonomy" id="1938619"/>
    <lineage>
        <taxon>Bacteria</taxon>
        <taxon>Pseudomonadati</taxon>
        <taxon>Planctomycetota</taxon>
        <taxon>Planctomycetia</taxon>
        <taxon>Planctomycetales</taxon>
        <taxon>Planctomycetaceae</taxon>
        <taxon>Thalassoglobus</taxon>
    </lineage>
</organism>
<dbReference type="EMBL" id="SIHI01000001">
    <property type="protein sequence ID" value="TWT58529.1"/>
    <property type="molecule type" value="Genomic_DNA"/>
</dbReference>
<dbReference type="GO" id="GO:1990904">
    <property type="term" value="C:ribonucleoprotein complex"/>
    <property type="evidence" value="ECO:0007669"/>
    <property type="project" value="UniProtKB-KW"/>
</dbReference>
<evidence type="ECO:0000256" key="2">
    <source>
        <dbReference type="ARBA" id="ARBA00023274"/>
    </source>
</evidence>
<name>A0A5C5X7A0_9PLAN</name>
<dbReference type="Gene3D" id="2.20.150.30">
    <property type="match status" value="1"/>
</dbReference>
<dbReference type="GO" id="GO:0005840">
    <property type="term" value="C:ribosome"/>
    <property type="evidence" value="ECO:0007669"/>
    <property type="project" value="UniProtKB-KW"/>
</dbReference>
<keyword evidence="1 4" id="KW-0689">Ribosomal protein</keyword>
<dbReference type="SUPFAM" id="SSF143800">
    <property type="entry name" value="L28p-like"/>
    <property type="match status" value="1"/>
</dbReference>
<keyword evidence="5" id="KW-1185">Reference proteome</keyword>
<sequence length="104" mass="11869">MSTLKKNKRAKLAKKHKAYGENKPALGNSLSQRGKAKYLGGNGRKTTGITRRKFKKNLQRIRVIEDGKVVRRRVPVSLIRSGMVERPVVREPFTVEKIEAEKKK</sequence>
<evidence type="ECO:0000313" key="4">
    <source>
        <dbReference type="EMBL" id="TWT58529.1"/>
    </source>
</evidence>
<evidence type="ECO:0000256" key="1">
    <source>
        <dbReference type="ARBA" id="ARBA00022980"/>
    </source>
</evidence>
<protein>
    <submittedName>
        <fullName evidence="4">50S ribosomal protein L28</fullName>
    </submittedName>
</protein>
<keyword evidence="2" id="KW-0687">Ribonucleoprotein</keyword>
<dbReference type="AlphaFoldDB" id="A0A5C5X7A0"/>